<dbReference type="InterPro" id="IPR015424">
    <property type="entry name" value="PyrdxlP-dep_Trfase"/>
</dbReference>
<dbReference type="STRING" id="1173701.A0A066XW83"/>
<evidence type="ECO:0000313" key="3">
    <source>
        <dbReference type="Proteomes" id="UP000027238"/>
    </source>
</evidence>
<protein>
    <submittedName>
        <fullName evidence="2">Putative aminotransferase class-V</fullName>
    </submittedName>
</protein>
<reference evidence="3" key="1">
    <citation type="journal article" date="2014" name="Genome Announc.">
        <title>Draft genome sequence of Colletotrichum sublineola, a destructive pathogen of cultivated sorghum.</title>
        <authorList>
            <person name="Baroncelli R."/>
            <person name="Sanz-Martin J.M."/>
            <person name="Rech G.E."/>
            <person name="Sukno S.A."/>
            <person name="Thon M.R."/>
        </authorList>
    </citation>
    <scope>NUCLEOTIDE SEQUENCE [LARGE SCALE GENOMIC DNA]</scope>
    <source>
        <strain evidence="3">TX430BB</strain>
    </source>
</reference>
<dbReference type="OrthoDB" id="10264306at2759"/>
<dbReference type="InterPro" id="IPR015421">
    <property type="entry name" value="PyrdxlP-dep_Trfase_major"/>
</dbReference>
<dbReference type="HOGENOM" id="CLU_877613_0_0_1"/>
<evidence type="ECO:0000259" key="1">
    <source>
        <dbReference type="Pfam" id="PF00266"/>
    </source>
</evidence>
<keyword evidence="2" id="KW-0808">Transferase</keyword>
<dbReference type="Gene3D" id="3.40.640.10">
    <property type="entry name" value="Type I PLP-dependent aspartate aminotransferase-like (Major domain)"/>
    <property type="match status" value="1"/>
</dbReference>
<dbReference type="AlphaFoldDB" id="A0A066XW83"/>
<dbReference type="InterPro" id="IPR015422">
    <property type="entry name" value="PyrdxlP-dep_Trfase_small"/>
</dbReference>
<proteinExistence type="predicted"/>
<dbReference type="GO" id="GO:0008483">
    <property type="term" value="F:transaminase activity"/>
    <property type="evidence" value="ECO:0007669"/>
    <property type="project" value="UniProtKB-KW"/>
</dbReference>
<organism evidence="2 3">
    <name type="scientific">Colletotrichum sublineola</name>
    <name type="common">Sorghum anthracnose fungus</name>
    <dbReference type="NCBI Taxonomy" id="1173701"/>
    <lineage>
        <taxon>Eukaryota</taxon>
        <taxon>Fungi</taxon>
        <taxon>Dikarya</taxon>
        <taxon>Ascomycota</taxon>
        <taxon>Pezizomycotina</taxon>
        <taxon>Sordariomycetes</taxon>
        <taxon>Hypocreomycetidae</taxon>
        <taxon>Glomerellales</taxon>
        <taxon>Glomerellaceae</taxon>
        <taxon>Colletotrichum</taxon>
        <taxon>Colletotrichum graminicola species complex</taxon>
    </lineage>
</organism>
<dbReference type="InterPro" id="IPR000192">
    <property type="entry name" value="Aminotrans_V_dom"/>
</dbReference>
<dbReference type="Pfam" id="PF00266">
    <property type="entry name" value="Aminotran_5"/>
    <property type="match status" value="1"/>
</dbReference>
<dbReference type="eggNOG" id="KOG2142">
    <property type="taxonomic scope" value="Eukaryota"/>
</dbReference>
<dbReference type="SUPFAM" id="SSF53383">
    <property type="entry name" value="PLP-dependent transferases"/>
    <property type="match status" value="1"/>
</dbReference>
<feature type="domain" description="Aminotransferase class V" evidence="1">
    <location>
        <begin position="21"/>
        <end position="294"/>
    </location>
</feature>
<comment type="caution">
    <text evidence="2">The sequence shown here is derived from an EMBL/GenBank/DDBJ whole genome shotgun (WGS) entry which is preliminary data.</text>
</comment>
<keyword evidence="2" id="KW-0032">Aminotransferase</keyword>
<evidence type="ECO:0000313" key="2">
    <source>
        <dbReference type="EMBL" id="KDN71964.1"/>
    </source>
</evidence>
<dbReference type="Proteomes" id="UP000027238">
    <property type="component" value="Unassembled WGS sequence"/>
</dbReference>
<dbReference type="PANTHER" id="PTHR14237:SF19">
    <property type="entry name" value="MITOCHONDRIAL AMIDOXIME REDUCING COMPONENT 1"/>
    <property type="match status" value="1"/>
</dbReference>
<keyword evidence="3" id="KW-1185">Reference proteome</keyword>
<dbReference type="PANTHER" id="PTHR14237">
    <property type="entry name" value="MOLYBDOPTERIN COFACTOR SULFURASE MOSC"/>
    <property type="match status" value="1"/>
</dbReference>
<name>A0A066XW83_COLSU</name>
<dbReference type="Gene3D" id="3.90.1150.10">
    <property type="entry name" value="Aspartate Aminotransferase, domain 1"/>
    <property type="match status" value="1"/>
</dbReference>
<dbReference type="EMBL" id="JMSE01000080">
    <property type="protein sequence ID" value="KDN71964.1"/>
    <property type="molecule type" value="Genomic_DNA"/>
</dbReference>
<accession>A0A066XW83</accession>
<sequence length="318" mass="34716">MSALRRRGRGLFSSSHPRRSGLFAYPAQSNFSGVRHPLSWVRVAQRQGYDVLLDAAAYLPTVKLDLSAAGVQPEFVIASWYKLFGYPTGVGCLIVRRDALARLASTRPWFSGGTVTAVSVGVRWHVMAPDEAAFEDGTVNFLSIPDVQYGLDWLDGIGMPLISTRVQCLTGWCLDRLRALEHSDGSPVARIYGPTNMTSRGGTICFNFLDADGRVVDERLVAMESSAQKISLRTGCFCNPGAGEAAFGLGKRLLEPLKTLHAGSLDEYVRLLAPVGAVRVSFGFISTTRDVDRFIAFAEKTYRDRLQPGNGLPVHGRC</sequence>
<gene>
    <name evidence="2" type="ORF">CSUB01_12691</name>
</gene>